<dbReference type="PANTHER" id="PTHR35174">
    <property type="entry name" value="BLL7171 PROTEIN-RELATED"/>
    <property type="match status" value="1"/>
</dbReference>
<dbReference type="EMBL" id="JARXRM010000031">
    <property type="protein sequence ID" value="MDH5823283.1"/>
    <property type="molecule type" value="Genomic_DNA"/>
</dbReference>
<accession>A0ABT6JAU9</accession>
<dbReference type="Proteomes" id="UP001156940">
    <property type="component" value="Unassembled WGS sequence"/>
</dbReference>
<dbReference type="SUPFAM" id="SSF54909">
    <property type="entry name" value="Dimeric alpha+beta barrel"/>
    <property type="match status" value="2"/>
</dbReference>
<dbReference type="Gene3D" id="3.30.70.100">
    <property type="match status" value="1"/>
</dbReference>
<evidence type="ECO:0000256" key="1">
    <source>
        <dbReference type="ARBA" id="ARBA00007689"/>
    </source>
</evidence>
<dbReference type="Pfam" id="PF03795">
    <property type="entry name" value="YCII"/>
    <property type="match status" value="1"/>
</dbReference>
<dbReference type="InterPro" id="IPR007138">
    <property type="entry name" value="ABM_dom"/>
</dbReference>
<dbReference type="Pfam" id="PF03992">
    <property type="entry name" value="ABM"/>
    <property type="match status" value="1"/>
</dbReference>
<organism evidence="4 5">
    <name type="scientific">Luteimonas endophytica</name>
    <dbReference type="NCBI Taxonomy" id="3042023"/>
    <lineage>
        <taxon>Bacteria</taxon>
        <taxon>Pseudomonadati</taxon>
        <taxon>Pseudomonadota</taxon>
        <taxon>Gammaproteobacteria</taxon>
        <taxon>Lysobacterales</taxon>
        <taxon>Lysobacteraceae</taxon>
        <taxon>Luteimonas</taxon>
    </lineage>
</organism>
<gene>
    <name evidence="4" type="ORF">QFW77_09835</name>
</gene>
<dbReference type="InterPro" id="IPR005545">
    <property type="entry name" value="YCII"/>
</dbReference>
<evidence type="ECO:0000259" key="3">
    <source>
        <dbReference type="PROSITE" id="PS51725"/>
    </source>
</evidence>
<dbReference type="InterPro" id="IPR011008">
    <property type="entry name" value="Dimeric_a/b-barrel"/>
</dbReference>
<comment type="caution">
    <text evidence="4">The sequence shown here is derived from an EMBL/GenBank/DDBJ whole genome shotgun (WGS) entry which is preliminary data.</text>
</comment>
<reference evidence="4 5" key="1">
    <citation type="submission" date="2023-04" db="EMBL/GenBank/DDBJ databases">
        <title>Luteimonas endophyticus RD2P54.</title>
        <authorList>
            <person name="Sun J.-Q."/>
        </authorList>
    </citation>
    <scope>NUCLEOTIDE SEQUENCE [LARGE SCALE GENOMIC DNA]</scope>
    <source>
        <strain evidence="4 5">RD2P54</strain>
    </source>
</reference>
<dbReference type="PROSITE" id="PS51725">
    <property type="entry name" value="ABM"/>
    <property type="match status" value="1"/>
</dbReference>
<sequence length="244" mass="26354">MRFMAMVRADAGSEAGHPPDGRVLVELERFNAELARAGVLLAAESLQPSACGARVRFRAARPSVVDGPFAADAGLVAGFWLLQARTLEEAIEWVKRCPEPHGGGEIEIRPVREAGAGALPAGDFARGRPSPAPAGRDREDGAGRDEVVVEGRLYLHPGQRHAYLAACAPMVARARRQPGCLDFSISADTVDPGRVNLIERWDCEHSLAAWRRQADPPQDLPEVLHAEVRKHRVAWSGDPFAASP</sequence>
<dbReference type="Gene3D" id="3.30.70.1060">
    <property type="entry name" value="Dimeric alpha+beta barrel"/>
    <property type="match status" value="1"/>
</dbReference>
<comment type="similarity">
    <text evidence="1">Belongs to the YciI family.</text>
</comment>
<feature type="region of interest" description="Disordered" evidence="2">
    <location>
        <begin position="119"/>
        <end position="143"/>
    </location>
</feature>
<dbReference type="PANTHER" id="PTHR35174:SF4">
    <property type="entry name" value="BLL7163 PROTEIN"/>
    <property type="match status" value="1"/>
</dbReference>
<evidence type="ECO:0000256" key="2">
    <source>
        <dbReference type="SAM" id="MobiDB-lite"/>
    </source>
</evidence>
<name>A0ABT6JAU9_9GAMM</name>
<proteinExistence type="inferred from homology"/>
<evidence type="ECO:0000313" key="5">
    <source>
        <dbReference type="Proteomes" id="UP001156940"/>
    </source>
</evidence>
<dbReference type="RefSeq" id="WP_280574433.1">
    <property type="nucleotide sequence ID" value="NZ_JARXRM010000031.1"/>
</dbReference>
<feature type="domain" description="ABM" evidence="3">
    <location>
        <begin position="147"/>
        <end position="244"/>
    </location>
</feature>
<keyword evidence="5" id="KW-1185">Reference proteome</keyword>
<protein>
    <submittedName>
        <fullName evidence="4">YciI family protein</fullName>
    </submittedName>
</protein>
<evidence type="ECO:0000313" key="4">
    <source>
        <dbReference type="EMBL" id="MDH5823283.1"/>
    </source>
</evidence>